<dbReference type="EMBL" id="AP024484">
    <property type="protein sequence ID" value="BCS84189.1"/>
    <property type="molecule type" value="Genomic_DNA"/>
</dbReference>
<gene>
    <name evidence="2" type="ORF">prwr041_00820</name>
</gene>
<organism evidence="2 3">
    <name type="scientific">Prevotella herbatica</name>
    <dbReference type="NCBI Taxonomy" id="2801997"/>
    <lineage>
        <taxon>Bacteria</taxon>
        <taxon>Pseudomonadati</taxon>
        <taxon>Bacteroidota</taxon>
        <taxon>Bacteroidia</taxon>
        <taxon>Bacteroidales</taxon>
        <taxon>Prevotellaceae</taxon>
        <taxon>Prevotella</taxon>
    </lineage>
</organism>
<reference evidence="2 3" key="1">
    <citation type="journal article" date="2022" name="Int. J. Syst. Evol. Microbiol.">
        <title>Prevotella herbatica sp. nov., a plant polysaccharide-decomposing anaerobic bacterium isolated from a methanogenic reactor.</title>
        <authorList>
            <person name="Uek A."/>
            <person name="Tonouchi A."/>
            <person name="Kaku N."/>
            <person name="Ueki K."/>
        </authorList>
    </citation>
    <scope>NUCLEOTIDE SEQUENCE [LARGE SCALE GENOMIC DNA]</scope>
    <source>
        <strain evidence="2 3">WR041</strain>
    </source>
</reference>
<accession>A0ABM7NUT7</accession>
<evidence type="ECO:0008006" key="4">
    <source>
        <dbReference type="Google" id="ProtNLM"/>
    </source>
</evidence>
<keyword evidence="1" id="KW-0732">Signal</keyword>
<name>A0ABM7NUT7_9BACT</name>
<protein>
    <recommendedName>
        <fullName evidence="4">Lipoprotein</fullName>
    </recommendedName>
</protein>
<dbReference type="PROSITE" id="PS51257">
    <property type="entry name" value="PROKAR_LIPOPROTEIN"/>
    <property type="match status" value="1"/>
</dbReference>
<feature type="signal peptide" evidence="1">
    <location>
        <begin position="1"/>
        <end position="23"/>
    </location>
</feature>
<dbReference type="Proteomes" id="UP001319045">
    <property type="component" value="Chromosome"/>
</dbReference>
<feature type="chain" id="PRO_5045040368" description="Lipoprotein" evidence="1">
    <location>
        <begin position="24"/>
        <end position="92"/>
    </location>
</feature>
<evidence type="ECO:0000313" key="2">
    <source>
        <dbReference type="EMBL" id="BCS84189.1"/>
    </source>
</evidence>
<dbReference type="RefSeq" id="WP_207154386.1">
    <property type="nucleotide sequence ID" value="NZ_AP024484.1"/>
</dbReference>
<proteinExistence type="predicted"/>
<evidence type="ECO:0000313" key="3">
    <source>
        <dbReference type="Proteomes" id="UP001319045"/>
    </source>
</evidence>
<sequence>MKKSLISLFIMAIVLLMSSCSDSKKVADVVVTDCQKSLAISYFHVGNLKQIDNYFSQYIFIGKGIKKDGLIQTASHADIDNMNFMQGKVISS</sequence>
<keyword evidence="3" id="KW-1185">Reference proteome</keyword>
<evidence type="ECO:0000256" key="1">
    <source>
        <dbReference type="SAM" id="SignalP"/>
    </source>
</evidence>